<dbReference type="InterPro" id="IPR050259">
    <property type="entry name" value="SDR"/>
</dbReference>
<dbReference type="AlphaFoldDB" id="A0A8H9C1Z8"/>
<protein>
    <submittedName>
        <fullName evidence="4">Oxidoreductase</fullName>
    </submittedName>
</protein>
<dbReference type="Pfam" id="PF00106">
    <property type="entry name" value="adh_short"/>
    <property type="match status" value="1"/>
</dbReference>
<evidence type="ECO:0000313" key="5">
    <source>
        <dbReference type="Proteomes" id="UP000663508"/>
    </source>
</evidence>
<evidence type="ECO:0000259" key="3">
    <source>
        <dbReference type="SMART" id="SM00822"/>
    </source>
</evidence>
<dbReference type="CDD" id="cd05233">
    <property type="entry name" value="SDR_c"/>
    <property type="match status" value="1"/>
</dbReference>
<dbReference type="EMBL" id="AP024145">
    <property type="protein sequence ID" value="BCM81977.1"/>
    <property type="molecule type" value="Genomic_DNA"/>
</dbReference>
<evidence type="ECO:0000256" key="1">
    <source>
        <dbReference type="ARBA" id="ARBA00006484"/>
    </source>
</evidence>
<dbReference type="PANTHER" id="PTHR42879">
    <property type="entry name" value="3-OXOACYL-(ACYL-CARRIER-PROTEIN) REDUCTASE"/>
    <property type="match status" value="1"/>
</dbReference>
<dbReference type="InterPro" id="IPR036291">
    <property type="entry name" value="NAD(P)-bd_dom_sf"/>
</dbReference>
<name>A0A8H9C1Z8_9HYPH</name>
<evidence type="ECO:0000256" key="2">
    <source>
        <dbReference type="RuleBase" id="RU000363"/>
    </source>
</evidence>
<evidence type="ECO:0000313" key="4">
    <source>
        <dbReference type="EMBL" id="BCM81977.1"/>
    </source>
</evidence>
<dbReference type="Gene3D" id="3.40.50.720">
    <property type="entry name" value="NAD(P)-binding Rossmann-like Domain"/>
    <property type="match status" value="1"/>
</dbReference>
<proteinExistence type="inferred from homology"/>
<reference evidence="4" key="1">
    <citation type="submission" date="2020-11" db="EMBL/GenBank/DDBJ databases">
        <title>Complete genome sequence of a novel pathogenic Methylobacterium strain isolated from rice in Vietnam.</title>
        <authorList>
            <person name="Lai K."/>
            <person name="Okazaki S."/>
            <person name="Higashi K."/>
            <person name="Mori H."/>
            <person name="Toyoda A."/>
            <person name="Kurokawa K."/>
        </authorList>
    </citation>
    <scope>NUCLEOTIDE SEQUENCE</scope>
    <source>
        <strain evidence="4">VL1</strain>
    </source>
</reference>
<dbReference type="InterPro" id="IPR002347">
    <property type="entry name" value="SDR_fam"/>
</dbReference>
<organism evidence="4 5">
    <name type="scientific">Methylobacterium indicum</name>
    <dbReference type="NCBI Taxonomy" id="1775910"/>
    <lineage>
        <taxon>Bacteria</taxon>
        <taxon>Pseudomonadati</taxon>
        <taxon>Pseudomonadota</taxon>
        <taxon>Alphaproteobacteria</taxon>
        <taxon>Hyphomicrobiales</taxon>
        <taxon>Methylobacteriaceae</taxon>
        <taxon>Methylobacterium</taxon>
    </lineage>
</organism>
<accession>A0A8H9C1Z8</accession>
<comment type="similarity">
    <text evidence="1 2">Belongs to the short-chain dehydrogenases/reductases (SDR) family.</text>
</comment>
<dbReference type="SMART" id="SM00822">
    <property type="entry name" value="PKS_KR"/>
    <property type="match status" value="1"/>
</dbReference>
<dbReference type="InterPro" id="IPR057326">
    <property type="entry name" value="KR_dom"/>
</dbReference>
<dbReference type="KEGG" id="mind:mvi_04380"/>
<dbReference type="PRINTS" id="PR00081">
    <property type="entry name" value="GDHRDH"/>
</dbReference>
<dbReference type="PRINTS" id="PR00080">
    <property type="entry name" value="SDRFAMILY"/>
</dbReference>
<sequence>METLGVSRTETTAMDLRIGGRTALVTGATAGIGLAIARRLAAEGAAVVLPGRNQAKLDAAAASIAAEPGARTPRTVLADPATAEGAAALIAAVPEVDILVNNLGIYESKAFEAITDADWHRLFEVNVVSGARLAQAYFPGMLARNAGRIVFVSSESGLVPPPDMLHYAVSKTAQLTIARGLAQRTRGTGVTVNSVLPGPTRSEGIVDFLKSVASDPDAPAAALEEEFFRVHRPLSLLARMIEPDEIAGLVAYLASPLAAATNGASLRVEGGIVPTIA</sequence>
<dbReference type="SUPFAM" id="SSF51735">
    <property type="entry name" value="NAD(P)-binding Rossmann-fold domains"/>
    <property type="match status" value="1"/>
</dbReference>
<gene>
    <name evidence="4" type="ORF">mvi_04380</name>
</gene>
<dbReference type="FunFam" id="3.40.50.720:FF:000084">
    <property type="entry name" value="Short-chain dehydrogenase reductase"/>
    <property type="match status" value="1"/>
</dbReference>
<feature type="domain" description="Ketoreductase" evidence="3">
    <location>
        <begin position="21"/>
        <end position="205"/>
    </location>
</feature>
<dbReference type="Proteomes" id="UP000663508">
    <property type="component" value="Chromosome"/>
</dbReference>